<dbReference type="RefSeq" id="WP_182574211.1">
    <property type="nucleotide sequence ID" value="NZ_JACJHY010000010.1"/>
</dbReference>
<proteinExistence type="predicted"/>
<keyword evidence="2" id="KW-1185">Reference proteome</keyword>
<reference evidence="1 2" key="1">
    <citation type="submission" date="2020-08" db="EMBL/GenBank/DDBJ databases">
        <title>Genomic Encyclopedia of Type Strains, Phase IV (KMG-IV): sequencing the most valuable type-strain genomes for metagenomic binning, comparative biology and taxonomic classification.</title>
        <authorList>
            <person name="Goeker M."/>
        </authorList>
    </citation>
    <scope>NUCLEOTIDE SEQUENCE [LARGE SCALE GENOMIC DNA]</scope>
    <source>
        <strain evidence="1 2">DSM 17455</strain>
    </source>
</reference>
<dbReference type="Proteomes" id="UP000587524">
    <property type="component" value="Unassembled WGS sequence"/>
</dbReference>
<accession>A0ABR6C6E0</accession>
<name>A0ABR6C6E0_9HYPH</name>
<comment type="caution">
    <text evidence="1">The sequence shown here is derived from an EMBL/GenBank/DDBJ whole genome shotgun (WGS) entry which is preliminary data.</text>
</comment>
<evidence type="ECO:0000313" key="1">
    <source>
        <dbReference type="EMBL" id="MBA9020573.1"/>
    </source>
</evidence>
<dbReference type="EMBL" id="JACJHZ010000010">
    <property type="protein sequence ID" value="MBA9020573.1"/>
    <property type="molecule type" value="Genomic_DNA"/>
</dbReference>
<organism evidence="1 2">
    <name type="scientific">Aminobacter ciceronei</name>
    <dbReference type="NCBI Taxonomy" id="150723"/>
    <lineage>
        <taxon>Bacteria</taxon>
        <taxon>Pseudomonadati</taxon>
        <taxon>Pseudomonadota</taxon>
        <taxon>Alphaproteobacteria</taxon>
        <taxon>Hyphomicrobiales</taxon>
        <taxon>Phyllobacteriaceae</taxon>
        <taxon>Aminobacter</taxon>
    </lineage>
</organism>
<sequence length="100" mass="11129">MSVITIRPAPLPTLDDYKAAIERLIDARAQDRRYDSAVSLATYVGSTNAAWAAEAAAFVAWRDCVWAYVYAELERVTTGLRPQPSITDFLAELPQIKWPA</sequence>
<protein>
    <submittedName>
        <fullName evidence="1">Uncharacterized protein</fullName>
    </submittedName>
</protein>
<evidence type="ECO:0000313" key="2">
    <source>
        <dbReference type="Proteomes" id="UP000587524"/>
    </source>
</evidence>
<gene>
    <name evidence="1" type="ORF">HNQ97_002575</name>
</gene>